<dbReference type="EMBL" id="JBHUDJ010000003">
    <property type="protein sequence ID" value="MFD1587334.1"/>
    <property type="molecule type" value="Genomic_DNA"/>
</dbReference>
<keyword evidence="1" id="KW-0472">Membrane</keyword>
<comment type="caution">
    <text evidence="2">The sequence shown here is derived from an EMBL/GenBank/DDBJ whole genome shotgun (WGS) entry which is preliminary data.</text>
</comment>
<reference evidence="2 3" key="1">
    <citation type="journal article" date="2019" name="Int. J. Syst. Evol. Microbiol.">
        <title>The Global Catalogue of Microorganisms (GCM) 10K type strain sequencing project: providing services to taxonomists for standard genome sequencing and annotation.</title>
        <authorList>
            <consortium name="The Broad Institute Genomics Platform"/>
            <consortium name="The Broad Institute Genome Sequencing Center for Infectious Disease"/>
            <person name="Wu L."/>
            <person name="Ma J."/>
        </authorList>
    </citation>
    <scope>NUCLEOTIDE SEQUENCE [LARGE SCALE GENOMIC DNA]</scope>
    <source>
        <strain evidence="2 3">CGMCC 1.12125</strain>
    </source>
</reference>
<evidence type="ECO:0000256" key="1">
    <source>
        <dbReference type="SAM" id="Phobius"/>
    </source>
</evidence>
<proteinExistence type="predicted"/>
<feature type="transmembrane region" description="Helical" evidence="1">
    <location>
        <begin position="191"/>
        <end position="209"/>
    </location>
</feature>
<dbReference type="AlphaFoldDB" id="A0ABD6CBF0"/>
<gene>
    <name evidence="2" type="ORF">ACFR9U_10085</name>
</gene>
<feature type="transmembrane region" description="Helical" evidence="1">
    <location>
        <begin position="99"/>
        <end position="119"/>
    </location>
</feature>
<evidence type="ECO:0000313" key="3">
    <source>
        <dbReference type="Proteomes" id="UP001597119"/>
    </source>
</evidence>
<keyword evidence="1" id="KW-0812">Transmembrane</keyword>
<organism evidence="2 3">
    <name type="scientific">Halorientalis brevis</name>
    <dbReference type="NCBI Taxonomy" id="1126241"/>
    <lineage>
        <taxon>Archaea</taxon>
        <taxon>Methanobacteriati</taxon>
        <taxon>Methanobacteriota</taxon>
        <taxon>Stenosarchaea group</taxon>
        <taxon>Halobacteria</taxon>
        <taxon>Halobacteriales</taxon>
        <taxon>Haloarculaceae</taxon>
        <taxon>Halorientalis</taxon>
    </lineage>
</organism>
<dbReference type="RefSeq" id="WP_247373895.1">
    <property type="nucleotide sequence ID" value="NZ_JALLGV010000001.1"/>
</dbReference>
<keyword evidence="1" id="KW-1133">Transmembrane helix</keyword>
<sequence>MNYELPEVSQFRNARRALPVVAALLFVAAILFPVWRIAVHAVQYPETVLQVRVYAYPRIEGDYVELARLNHYVGFYYPDPVYWSPNFEPDPYAVDVPEWSLGPLAFVAVGSLSLFVALAPTTEKLKRGIKLQLAGTVGLFAVITADIQYRLYRAGHRLDPDAPLIGVDPFTPPLWGRYEIANLTTYSRFGLGAYMAMTAIALLIVAYYYRETEVTVDELPARGLVTLLSFLFGAEKSSGPDAEVEGGDA</sequence>
<accession>A0ABD6CBF0</accession>
<evidence type="ECO:0000313" key="2">
    <source>
        <dbReference type="EMBL" id="MFD1587334.1"/>
    </source>
</evidence>
<evidence type="ECO:0008006" key="4">
    <source>
        <dbReference type="Google" id="ProtNLM"/>
    </source>
</evidence>
<keyword evidence="3" id="KW-1185">Reference proteome</keyword>
<name>A0ABD6CBF0_9EURY</name>
<protein>
    <recommendedName>
        <fullName evidence="4">TIGR04206 family protein</fullName>
    </recommendedName>
</protein>
<dbReference type="Proteomes" id="UP001597119">
    <property type="component" value="Unassembled WGS sequence"/>
</dbReference>
<feature type="transmembrane region" description="Helical" evidence="1">
    <location>
        <begin position="20"/>
        <end position="38"/>
    </location>
</feature>